<evidence type="ECO:0000256" key="1">
    <source>
        <dbReference type="ARBA" id="ARBA00023186"/>
    </source>
</evidence>
<dbReference type="PANTHER" id="PTHR24078:SF553">
    <property type="entry name" value="DNAJ HOMOLOG SUBFAMILY B MEMBER 5"/>
    <property type="match status" value="1"/>
</dbReference>
<dbReference type="CDD" id="cd10747">
    <property type="entry name" value="DnaJ_C"/>
    <property type="match status" value="1"/>
</dbReference>
<proteinExistence type="predicted"/>
<dbReference type="PRINTS" id="PR00625">
    <property type="entry name" value="JDOMAIN"/>
</dbReference>
<dbReference type="Gene3D" id="2.60.260.20">
    <property type="entry name" value="Urease metallochaperone UreE, N-terminal domain"/>
    <property type="match status" value="2"/>
</dbReference>
<dbReference type="PROSITE" id="PS50076">
    <property type="entry name" value="DNAJ_2"/>
    <property type="match status" value="1"/>
</dbReference>
<dbReference type="SUPFAM" id="SSF46565">
    <property type="entry name" value="Chaperone J-domain"/>
    <property type="match status" value="1"/>
</dbReference>
<dbReference type="GO" id="GO:0006457">
    <property type="term" value="P:protein folding"/>
    <property type="evidence" value="ECO:0007669"/>
    <property type="project" value="InterPro"/>
</dbReference>
<dbReference type="GO" id="GO:0005829">
    <property type="term" value="C:cytosol"/>
    <property type="evidence" value="ECO:0007669"/>
    <property type="project" value="TreeGrafter"/>
</dbReference>
<evidence type="ECO:0000313" key="3">
    <source>
        <dbReference type="EMBL" id="QHT38027.1"/>
    </source>
</evidence>
<dbReference type="InterPro" id="IPR036869">
    <property type="entry name" value="J_dom_sf"/>
</dbReference>
<dbReference type="Gene3D" id="1.10.287.110">
    <property type="entry name" value="DnaJ domain"/>
    <property type="match status" value="1"/>
</dbReference>
<dbReference type="AlphaFoldDB" id="A0A6C0F870"/>
<dbReference type="SUPFAM" id="SSF49493">
    <property type="entry name" value="HSP40/DnaJ peptide-binding domain"/>
    <property type="match status" value="2"/>
</dbReference>
<dbReference type="InterPro" id="IPR002939">
    <property type="entry name" value="DnaJ_C"/>
</dbReference>
<dbReference type="InterPro" id="IPR051339">
    <property type="entry name" value="DnaJ_subfamily_B"/>
</dbReference>
<dbReference type="CDD" id="cd06257">
    <property type="entry name" value="DnaJ"/>
    <property type="match status" value="1"/>
</dbReference>
<name>A0A6C0F870_9ZZZZ</name>
<dbReference type="SMART" id="SM00271">
    <property type="entry name" value="DnaJ"/>
    <property type="match status" value="1"/>
</dbReference>
<dbReference type="GO" id="GO:0051082">
    <property type="term" value="F:unfolded protein binding"/>
    <property type="evidence" value="ECO:0007669"/>
    <property type="project" value="InterPro"/>
</dbReference>
<evidence type="ECO:0000259" key="2">
    <source>
        <dbReference type="PROSITE" id="PS50076"/>
    </source>
</evidence>
<dbReference type="Pfam" id="PF00226">
    <property type="entry name" value="DnaJ"/>
    <property type="match status" value="1"/>
</dbReference>
<dbReference type="InterPro" id="IPR001623">
    <property type="entry name" value="DnaJ_domain"/>
</dbReference>
<reference evidence="3" key="1">
    <citation type="journal article" date="2020" name="Nature">
        <title>Giant virus diversity and host interactions through global metagenomics.</title>
        <authorList>
            <person name="Schulz F."/>
            <person name="Roux S."/>
            <person name="Paez-Espino D."/>
            <person name="Jungbluth S."/>
            <person name="Walsh D.A."/>
            <person name="Denef V.J."/>
            <person name="McMahon K.D."/>
            <person name="Konstantinidis K.T."/>
            <person name="Eloe-Fadrosh E.A."/>
            <person name="Kyrpides N.C."/>
            <person name="Woyke T."/>
        </authorList>
    </citation>
    <scope>NUCLEOTIDE SEQUENCE</scope>
    <source>
        <strain evidence="3">GVMAG-S-ERX556049-19</strain>
    </source>
</reference>
<feature type="domain" description="J" evidence="2">
    <location>
        <begin position="5"/>
        <end position="69"/>
    </location>
</feature>
<dbReference type="InterPro" id="IPR008971">
    <property type="entry name" value="HSP40/DnaJ_pept-bd"/>
</dbReference>
<sequence>MENKNYYEILGVNESASDGEIKKAYRTLSLKYHPDRNSSPEATEIMKKLSEAYSTLSDAEEKKKYDMSLKFGGGPGMDPNNMGEFQDINNIFNMMFGGMHNMNPHMQHMGGGPDIRIFHNGMPAGMAAAGMHGMPGGFPMHAHFKQMRNPDPINKKIYVTLQQVYNGDVVEVEIERTIEENSEVRKEKESLYINVPNGIENNEVVTLQGKGNIIDDKKGDIKIQVSIENSTEFLRQGLDIILKRTITLKEALCGFMIEFVFLNGKKMAINNKDNYSIIKPGFKKAIQGMGLKRQNAVGSFIIDFDIKFPDSLPEETLKQLQELL</sequence>
<dbReference type="GO" id="GO:0051087">
    <property type="term" value="F:protein-folding chaperone binding"/>
    <property type="evidence" value="ECO:0007669"/>
    <property type="project" value="TreeGrafter"/>
</dbReference>
<keyword evidence="1" id="KW-0143">Chaperone</keyword>
<dbReference type="Pfam" id="PF01556">
    <property type="entry name" value="DnaJ_C"/>
    <property type="match status" value="1"/>
</dbReference>
<dbReference type="EMBL" id="MN738824">
    <property type="protein sequence ID" value="QHT38027.1"/>
    <property type="molecule type" value="Genomic_DNA"/>
</dbReference>
<organism evidence="3">
    <name type="scientific">viral metagenome</name>
    <dbReference type="NCBI Taxonomy" id="1070528"/>
    <lineage>
        <taxon>unclassified sequences</taxon>
        <taxon>metagenomes</taxon>
        <taxon>organismal metagenomes</taxon>
    </lineage>
</organism>
<accession>A0A6C0F870</accession>
<dbReference type="PANTHER" id="PTHR24078">
    <property type="entry name" value="DNAJ HOMOLOG SUBFAMILY C MEMBER"/>
    <property type="match status" value="1"/>
</dbReference>
<protein>
    <recommendedName>
        <fullName evidence="2">J domain-containing protein</fullName>
    </recommendedName>
</protein>